<dbReference type="PROSITE" id="PS00409">
    <property type="entry name" value="PROKAR_NTER_METHYL"/>
    <property type="match status" value="1"/>
</dbReference>
<name>A0ABT7SCX1_9CELL</name>
<dbReference type="SUPFAM" id="SSF54523">
    <property type="entry name" value="Pili subunits"/>
    <property type="match status" value="1"/>
</dbReference>
<reference evidence="2 3" key="1">
    <citation type="submission" date="2023-06" db="EMBL/GenBank/DDBJ databases">
        <title>Cellulomonas sp. MW4 Whole genome sequence.</title>
        <authorList>
            <person name="Park S."/>
        </authorList>
    </citation>
    <scope>NUCLEOTIDE SEQUENCE [LARGE SCALE GENOMIC DNA]</scope>
    <source>
        <strain evidence="2 3">MW4</strain>
    </source>
</reference>
<protein>
    <submittedName>
        <fullName evidence="2">Prepilin-type N-terminal cleavage/methylation domain-containing protein</fullName>
    </submittedName>
</protein>
<feature type="transmembrane region" description="Helical" evidence="1">
    <location>
        <begin position="21"/>
        <end position="43"/>
    </location>
</feature>
<dbReference type="RefSeq" id="WP_289452937.1">
    <property type="nucleotide sequence ID" value="NZ_JAUCGQ010000001.1"/>
</dbReference>
<dbReference type="Pfam" id="PF07963">
    <property type="entry name" value="N_methyl"/>
    <property type="match status" value="1"/>
</dbReference>
<evidence type="ECO:0000256" key="1">
    <source>
        <dbReference type="SAM" id="Phobius"/>
    </source>
</evidence>
<keyword evidence="1" id="KW-1133">Transmembrane helix</keyword>
<evidence type="ECO:0000313" key="2">
    <source>
        <dbReference type="EMBL" id="MDM7853412.1"/>
    </source>
</evidence>
<keyword evidence="3" id="KW-1185">Reference proteome</keyword>
<evidence type="ECO:0000313" key="3">
    <source>
        <dbReference type="Proteomes" id="UP001529338"/>
    </source>
</evidence>
<gene>
    <name evidence="2" type="ORF">QRT04_00565</name>
</gene>
<sequence>MRGTLAAARPDTDVRERGFTLIELVVAMVILAVVSLAVIAVILQAQGAGVANRSRIAASNLADREIEMVRQQFTATDAGPLAVANAGTVVDAYPLQGGTAGQPLVVDGRPYTVTRSAQWNATGSGASACEGGAAVVYPALTVTVKVTWEDMGQARPVTVSTRLAPEKDLGLSDKTAYIAAKVRDQDDKPLANVAVSATGSGTVTGKTDDTGCVVLPVTPAASTGTTYTVQIADSSYIDISGTTNPSKSTGIIKQGTLYSGASFSIAKPGKAIVTLVRDDGTPLTDAQVAGSKVTLVASEYSGATGAVTKTVSTVKTTFTNLWPTTYGAYFGTVPPLAGYTVQELLADGAITLDVPFTMASVPVQNLPDGTTTVYAVPTGTAVTATSCAPSGTQTASASGTTATFDAMPGEYDLYFSGATFKCASGPVDVPFASGTNDPVVLANTTISISGAPGGTVWALNQAKAGITSSPTTCPSGYGTLAVNIDTARSGTAKLPAGVWYFWQGSADGSTCTAYPNVSSPTTIIYGQNNPVAWSATTTLTLTGMTKNYYFFVIDGTSGSPTCLKSSITPPAGSSYWISSSATTTTPQSLSLTIPRPSTTKTYKAFQSLSTATTSNSCVSVGSFSVGPSTASASMVGK</sequence>
<dbReference type="Proteomes" id="UP001529338">
    <property type="component" value="Unassembled WGS sequence"/>
</dbReference>
<dbReference type="NCBIfam" id="TIGR02532">
    <property type="entry name" value="IV_pilin_GFxxxE"/>
    <property type="match status" value="1"/>
</dbReference>
<dbReference type="EMBL" id="JAUCGQ010000001">
    <property type="protein sequence ID" value="MDM7853412.1"/>
    <property type="molecule type" value="Genomic_DNA"/>
</dbReference>
<organism evidence="2 3">
    <name type="scientific">Cellulomonas alba</name>
    <dbReference type="NCBI Taxonomy" id="3053467"/>
    <lineage>
        <taxon>Bacteria</taxon>
        <taxon>Bacillati</taxon>
        <taxon>Actinomycetota</taxon>
        <taxon>Actinomycetes</taxon>
        <taxon>Micrococcales</taxon>
        <taxon>Cellulomonadaceae</taxon>
        <taxon>Cellulomonas</taxon>
    </lineage>
</organism>
<comment type="caution">
    <text evidence="2">The sequence shown here is derived from an EMBL/GenBank/DDBJ whole genome shotgun (WGS) entry which is preliminary data.</text>
</comment>
<accession>A0ABT7SCX1</accession>
<keyword evidence="1" id="KW-0472">Membrane</keyword>
<proteinExistence type="predicted"/>
<keyword evidence="1" id="KW-0812">Transmembrane</keyword>
<dbReference type="InterPro" id="IPR012902">
    <property type="entry name" value="N_methyl_site"/>
</dbReference>
<dbReference type="InterPro" id="IPR045584">
    <property type="entry name" value="Pilin-like"/>
</dbReference>